<dbReference type="InterPro" id="IPR011989">
    <property type="entry name" value="ARM-like"/>
</dbReference>
<feature type="repeat" description="HEAT" evidence="8">
    <location>
        <begin position="420"/>
        <end position="455"/>
    </location>
</feature>
<dbReference type="Proteomes" id="UP000054558">
    <property type="component" value="Unassembled WGS sequence"/>
</dbReference>
<dbReference type="InterPro" id="IPR016024">
    <property type="entry name" value="ARM-type_fold"/>
</dbReference>
<dbReference type="GO" id="GO:0061608">
    <property type="term" value="F:nuclear import signal receptor activity"/>
    <property type="evidence" value="ECO:0000318"/>
    <property type="project" value="GO_Central"/>
</dbReference>
<dbReference type="EMBL" id="DF237331">
    <property type="protein sequence ID" value="GAQ87848.1"/>
    <property type="molecule type" value="Genomic_DNA"/>
</dbReference>
<evidence type="ECO:0000256" key="5">
    <source>
        <dbReference type="ARBA" id="ARBA00022737"/>
    </source>
</evidence>
<dbReference type="STRING" id="105231.A0A1Y1II75"/>
<evidence type="ECO:0000256" key="6">
    <source>
        <dbReference type="ARBA" id="ARBA00022927"/>
    </source>
</evidence>
<dbReference type="Gene3D" id="1.25.10.10">
    <property type="entry name" value="Leucine-rich Repeat Variant"/>
    <property type="match status" value="1"/>
</dbReference>
<dbReference type="SUPFAM" id="SSF48371">
    <property type="entry name" value="ARM repeat"/>
    <property type="match status" value="2"/>
</dbReference>
<dbReference type="OrthoDB" id="7862313at2759"/>
<feature type="domain" description="Importin N-terminal" evidence="9">
    <location>
        <begin position="22"/>
        <end position="88"/>
    </location>
</feature>
<gene>
    <name evidence="10" type="ORF">KFL_003820030</name>
</gene>
<evidence type="ECO:0000256" key="7">
    <source>
        <dbReference type="ARBA" id="ARBA00023242"/>
    </source>
</evidence>
<dbReference type="SMART" id="SM01349">
    <property type="entry name" value="TOG"/>
    <property type="match status" value="1"/>
</dbReference>
<dbReference type="Pfam" id="PF25780">
    <property type="entry name" value="TPR_IPO5"/>
    <property type="match status" value="1"/>
</dbReference>
<feature type="repeat" description="HEAT" evidence="8">
    <location>
        <begin position="379"/>
        <end position="417"/>
    </location>
</feature>
<evidence type="ECO:0000256" key="2">
    <source>
        <dbReference type="ARBA" id="ARBA00004496"/>
    </source>
</evidence>
<dbReference type="InterPro" id="IPR021133">
    <property type="entry name" value="HEAT_type_2"/>
</dbReference>
<comment type="subcellular location">
    <subcellularLocation>
        <location evidence="2">Cytoplasm</location>
    </subcellularLocation>
    <subcellularLocation>
        <location evidence="1">Nucleus</location>
    </subcellularLocation>
</comment>
<keyword evidence="6" id="KW-0653">Protein transport</keyword>
<dbReference type="Pfam" id="PF13513">
    <property type="entry name" value="HEAT_EZ"/>
    <property type="match status" value="1"/>
</dbReference>
<dbReference type="PANTHER" id="PTHR10527">
    <property type="entry name" value="IMPORTIN BETA"/>
    <property type="match status" value="1"/>
</dbReference>
<dbReference type="AlphaFoldDB" id="A0A1Y1II75"/>
<dbReference type="InterPro" id="IPR040122">
    <property type="entry name" value="Importin_beta"/>
</dbReference>
<dbReference type="GO" id="GO:0005634">
    <property type="term" value="C:nucleus"/>
    <property type="evidence" value="ECO:0000318"/>
    <property type="project" value="GO_Central"/>
</dbReference>
<keyword evidence="4" id="KW-0963">Cytoplasm</keyword>
<keyword evidence="3" id="KW-0813">Transport</keyword>
<dbReference type="Pfam" id="PF02985">
    <property type="entry name" value="HEAT"/>
    <property type="match status" value="1"/>
</dbReference>
<dbReference type="InterPro" id="IPR034085">
    <property type="entry name" value="TOG"/>
</dbReference>
<name>A0A1Y1II75_KLENI</name>
<evidence type="ECO:0000313" key="10">
    <source>
        <dbReference type="EMBL" id="GAQ87848.1"/>
    </source>
</evidence>
<dbReference type="GO" id="GO:0008139">
    <property type="term" value="F:nuclear localization sequence binding"/>
    <property type="evidence" value="ECO:0000318"/>
    <property type="project" value="GO_Central"/>
</dbReference>
<evidence type="ECO:0000256" key="1">
    <source>
        <dbReference type="ARBA" id="ARBA00004123"/>
    </source>
</evidence>
<dbReference type="InterPro" id="IPR000357">
    <property type="entry name" value="HEAT"/>
</dbReference>
<dbReference type="PROSITE" id="PS50166">
    <property type="entry name" value="IMPORTIN_B_NT"/>
    <property type="match status" value="1"/>
</dbReference>
<evidence type="ECO:0000256" key="3">
    <source>
        <dbReference type="ARBA" id="ARBA00022448"/>
    </source>
</evidence>
<proteinExistence type="predicted"/>
<dbReference type="InterPro" id="IPR057672">
    <property type="entry name" value="TPR_IPO4/5"/>
</dbReference>
<dbReference type="GO" id="GO:0031267">
    <property type="term" value="F:small GTPase binding"/>
    <property type="evidence" value="ECO:0007669"/>
    <property type="project" value="InterPro"/>
</dbReference>
<sequence>MDQLEALLVQFLLPDNAARQQAEEAIKKLAKDPAIVPKLLEQVKGAHHAEVRQLAAVLLRKKIAGLWMKLTAEVQENVKMVLLESIAREPHPLVRRASADVVSIIAKYTVPMGTWPGLLQFLFECSQSQQEDHREIALILFSSLTETIGENLRPHFAALHTVFVNGLRDQHSNRVRTAALKAVGALVGYISSQEEVLMFRQLVPPVLDVARFCLAHGDEDTAGKAFEIFDELVESPAPLLGPTIPGILHFALEVASTTKYELSTRNQALQIVTWLAKYKPKTLVKHKLVGAILGALCPMCAEASGGVDDDEYPAKKSAAQVIDTLALHLPKKQVYPPIAAFAKQAIQSPDPLFREAAVTSLGVIAEGCAEVMRKRLKELLPVILAGLQDGDKEVRGQSAFALGLFAESLQPEMAEHYEQVLPPVFDLLKDPDDEVQEKAYYALAAYCEHLGEEILPFLEPLMAHLMEALQSNKRELQEICISAIGSAAAASEQHFLPYAERTLFALKALMQLTSDKDLVVRARATEMVGVIAVAVGKEAMAPVLPGFIEDALKGFALDYSELREYTHGFLGHAATTLGADFAQYLPHVMPFTLASCNLDDGQVLFDESAATPSAKNTLSALSSDSDSDDDSDRRRASLSIRTGVLDEKSAATQALGLYARHAGTAFVPYLEEALKLLKKLAGYFHEDVRLQAVQSLEHLLSATVTAFPIPPSKVLPPQVKHVLDVIVETYLRTFDQDDDKNTVAQACESLAAVVRSIGMPGIEPFVQPISKAVLEFLEQEATCQLVDAPSDSDGDDEEQEHDEVLMDAATDLMPALAAALGPAYAPLFAEHFVPLWKFAKATRPPSDRTMAVATVAEVAREMGPPIALYVDAVLPVAIQELGCEEGPSRRNASYCVGKLCEHAPEQAQQHYPALLSALYPLFSPDEEPGVRDNAAAAVARMILARPGVMPIAQVLPVFLQALPLTEDLDEAGVVYGCLFTLIEHSPNEVAPLIPQIVSVFGQTVVEDSIDEEIKKGVGVALKSLQARYQAHLQPTLAALPPEQASALSNVMGSL</sequence>
<dbReference type="Pfam" id="PF03810">
    <property type="entry name" value="IBN_N"/>
    <property type="match status" value="1"/>
</dbReference>
<evidence type="ECO:0000259" key="9">
    <source>
        <dbReference type="PROSITE" id="PS50166"/>
    </source>
</evidence>
<feature type="repeat" description="HEAT" evidence="8">
    <location>
        <begin position="505"/>
        <end position="542"/>
    </location>
</feature>
<keyword evidence="11" id="KW-1185">Reference proteome</keyword>
<dbReference type="PROSITE" id="PS50077">
    <property type="entry name" value="HEAT_REPEAT"/>
    <property type="match status" value="3"/>
</dbReference>
<evidence type="ECO:0000313" key="11">
    <source>
        <dbReference type="Proteomes" id="UP000054558"/>
    </source>
</evidence>
<keyword evidence="5" id="KW-0677">Repeat</keyword>
<dbReference type="OMA" id="ANACGCV"/>
<dbReference type="GO" id="GO:0006606">
    <property type="term" value="P:protein import into nucleus"/>
    <property type="evidence" value="ECO:0000318"/>
    <property type="project" value="GO_Central"/>
</dbReference>
<dbReference type="InterPro" id="IPR001494">
    <property type="entry name" value="Importin-beta_N"/>
</dbReference>
<dbReference type="GO" id="GO:0005737">
    <property type="term" value="C:cytoplasm"/>
    <property type="evidence" value="ECO:0000318"/>
    <property type="project" value="GO_Central"/>
</dbReference>
<reference evidence="10 11" key="1">
    <citation type="journal article" date="2014" name="Nat. Commun.">
        <title>Klebsormidium flaccidum genome reveals primary factors for plant terrestrial adaptation.</title>
        <authorList>
            <person name="Hori K."/>
            <person name="Maruyama F."/>
            <person name="Fujisawa T."/>
            <person name="Togashi T."/>
            <person name="Yamamoto N."/>
            <person name="Seo M."/>
            <person name="Sato S."/>
            <person name="Yamada T."/>
            <person name="Mori H."/>
            <person name="Tajima N."/>
            <person name="Moriyama T."/>
            <person name="Ikeuchi M."/>
            <person name="Watanabe M."/>
            <person name="Wada H."/>
            <person name="Kobayashi K."/>
            <person name="Saito M."/>
            <person name="Masuda T."/>
            <person name="Sasaki-Sekimoto Y."/>
            <person name="Mashiguchi K."/>
            <person name="Awai K."/>
            <person name="Shimojima M."/>
            <person name="Masuda S."/>
            <person name="Iwai M."/>
            <person name="Nobusawa T."/>
            <person name="Narise T."/>
            <person name="Kondo S."/>
            <person name="Saito H."/>
            <person name="Sato R."/>
            <person name="Murakawa M."/>
            <person name="Ihara Y."/>
            <person name="Oshima-Yamada Y."/>
            <person name="Ohtaka K."/>
            <person name="Satoh M."/>
            <person name="Sonobe K."/>
            <person name="Ishii M."/>
            <person name="Ohtani R."/>
            <person name="Kanamori-Sato M."/>
            <person name="Honoki R."/>
            <person name="Miyazaki D."/>
            <person name="Mochizuki H."/>
            <person name="Umetsu J."/>
            <person name="Higashi K."/>
            <person name="Shibata D."/>
            <person name="Kamiya Y."/>
            <person name="Sato N."/>
            <person name="Nakamura Y."/>
            <person name="Tabata S."/>
            <person name="Ida S."/>
            <person name="Kurokawa K."/>
            <person name="Ohta H."/>
        </authorList>
    </citation>
    <scope>NUCLEOTIDE SEQUENCE [LARGE SCALE GENOMIC DNA]</scope>
    <source>
        <strain evidence="10 11">NIES-2285</strain>
    </source>
</reference>
<protein>
    <submittedName>
        <fullName evidence="10">Karyopherin beta 3</fullName>
    </submittedName>
</protein>
<evidence type="ECO:0000256" key="8">
    <source>
        <dbReference type="PROSITE-ProRule" id="PRU00103"/>
    </source>
</evidence>
<organism evidence="10 11">
    <name type="scientific">Klebsormidium nitens</name>
    <name type="common">Green alga</name>
    <name type="synonym">Ulothrix nitens</name>
    <dbReference type="NCBI Taxonomy" id="105231"/>
    <lineage>
        <taxon>Eukaryota</taxon>
        <taxon>Viridiplantae</taxon>
        <taxon>Streptophyta</taxon>
        <taxon>Klebsormidiophyceae</taxon>
        <taxon>Klebsormidiales</taxon>
        <taxon>Klebsormidiaceae</taxon>
        <taxon>Klebsormidium</taxon>
    </lineage>
</organism>
<keyword evidence="7" id="KW-0539">Nucleus</keyword>
<evidence type="ECO:0000256" key="4">
    <source>
        <dbReference type="ARBA" id="ARBA00022490"/>
    </source>
</evidence>
<accession>A0A1Y1II75</accession>